<organism evidence="1 2">
    <name type="scientific">Microbispora amethystogenes</name>
    <dbReference type="NCBI Taxonomy" id="1427754"/>
    <lineage>
        <taxon>Bacteria</taxon>
        <taxon>Bacillati</taxon>
        <taxon>Actinomycetota</taxon>
        <taxon>Actinomycetes</taxon>
        <taxon>Streptosporangiales</taxon>
        <taxon>Streptosporangiaceae</taxon>
        <taxon>Microbispora</taxon>
    </lineage>
</organism>
<dbReference type="PANTHER" id="PTHR43683:SF1">
    <property type="entry name" value="MULTIDRUG EFFLUX PROTEIN YFMO"/>
    <property type="match status" value="1"/>
</dbReference>
<evidence type="ECO:0000313" key="1">
    <source>
        <dbReference type="EMBL" id="GIH31233.1"/>
    </source>
</evidence>
<dbReference type="RefSeq" id="WP_239101099.1">
    <property type="nucleotide sequence ID" value="NZ_BAABEJ010000005.1"/>
</dbReference>
<comment type="caution">
    <text evidence="1">The sequence shown here is derived from an EMBL/GenBank/DDBJ whole genome shotgun (WGS) entry which is preliminary data.</text>
</comment>
<evidence type="ECO:0000313" key="2">
    <source>
        <dbReference type="Proteomes" id="UP000651728"/>
    </source>
</evidence>
<evidence type="ECO:0008006" key="3">
    <source>
        <dbReference type="Google" id="ProtNLM"/>
    </source>
</evidence>
<name>A0ABQ4F914_9ACTN</name>
<proteinExistence type="predicted"/>
<keyword evidence="2" id="KW-1185">Reference proteome</keyword>
<dbReference type="PANTHER" id="PTHR43683">
    <property type="entry name" value="MULTIDRUG EFFLUX PROTEIN YFMO"/>
    <property type="match status" value="1"/>
</dbReference>
<dbReference type="InterPro" id="IPR053200">
    <property type="entry name" value="YfmO-like"/>
</dbReference>
<dbReference type="Gene3D" id="1.20.1250.20">
    <property type="entry name" value="MFS general substrate transporter like domains"/>
    <property type="match status" value="1"/>
</dbReference>
<dbReference type="Proteomes" id="UP000651728">
    <property type="component" value="Unassembled WGS sequence"/>
</dbReference>
<gene>
    <name evidence="1" type="ORF">Mam01_13970</name>
</gene>
<protein>
    <recommendedName>
        <fullName evidence="3">Major facilitator superfamily (MFS) profile domain-containing protein</fullName>
    </recommendedName>
</protein>
<sequence length="121" mass="12447">MIVAGVFIGVNNTVTTQAVMTVSPVERPVASASYGFVRFIGGGLAPFVAGRLAEHFDSQHAPFYLGAAAVLLGAVILTAAHRQLGEAERAQAAELAAAGPVTARRERLEESALAEDLGSAT</sequence>
<dbReference type="SUPFAM" id="SSF103473">
    <property type="entry name" value="MFS general substrate transporter"/>
    <property type="match status" value="1"/>
</dbReference>
<reference evidence="1 2" key="1">
    <citation type="submission" date="2021-01" db="EMBL/GenBank/DDBJ databases">
        <title>Whole genome shotgun sequence of Microbispora amethystogenes NBRC 101907.</title>
        <authorList>
            <person name="Komaki H."/>
            <person name="Tamura T."/>
        </authorList>
    </citation>
    <scope>NUCLEOTIDE SEQUENCE [LARGE SCALE GENOMIC DNA]</scope>
    <source>
        <strain evidence="1 2">NBRC 101907</strain>
    </source>
</reference>
<accession>A0ABQ4F914</accession>
<dbReference type="InterPro" id="IPR036259">
    <property type="entry name" value="MFS_trans_sf"/>
</dbReference>
<dbReference type="EMBL" id="BOOB01000009">
    <property type="protein sequence ID" value="GIH31233.1"/>
    <property type="molecule type" value="Genomic_DNA"/>
</dbReference>